<reference evidence="2 3" key="1">
    <citation type="submission" date="2018-09" db="EMBL/GenBank/DDBJ databases">
        <title>Yersinia kristensenii subsp. rochesterensis subsp. nov., Isolated from Human Feces.</title>
        <authorList>
            <person name="Cunningham S.A."/>
            <person name="Jeraldo P."/>
            <person name="Patel R."/>
        </authorList>
    </citation>
    <scope>NUCLEOTIDE SEQUENCE [LARGE SCALE GENOMIC DNA]</scope>
    <source>
        <strain evidence="2 3">ATCC BAA-2637</strain>
    </source>
</reference>
<dbReference type="RefSeq" id="WP_120011047.1">
    <property type="nucleotide sequence ID" value="NZ_CP032482.1"/>
</dbReference>
<accession>A0A8D4N1X0</accession>
<dbReference type="EMBL" id="CP032482">
    <property type="protein sequence ID" value="AYD42625.1"/>
    <property type="molecule type" value="Genomic_DNA"/>
</dbReference>
<evidence type="ECO:0000256" key="1">
    <source>
        <dbReference type="SAM" id="Phobius"/>
    </source>
</evidence>
<dbReference type="AlphaFoldDB" id="A0A8D4N1X0"/>
<evidence type="ECO:0000313" key="3">
    <source>
        <dbReference type="Proteomes" id="UP000265864"/>
    </source>
</evidence>
<name>A0A8D4N1X0_9GAMM</name>
<gene>
    <name evidence="2" type="ORF">DXZ79_01995</name>
</gene>
<feature type="transmembrane region" description="Helical" evidence="1">
    <location>
        <begin position="21"/>
        <end position="41"/>
    </location>
</feature>
<keyword evidence="1" id="KW-1133">Transmembrane helix</keyword>
<dbReference type="GeneID" id="82549565"/>
<protein>
    <submittedName>
        <fullName evidence="2">Uncharacterized protein</fullName>
    </submittedName>
</protein>
<keyword evidence="1" id="KW-0812">Transmembrane</keyword>
<sequence>MLVKSNSLFDSPLWESIKAHIGVFFMVFGLGVVFILCAFFIEWSQITKHPDEAWHASGTLIISFLFLLSGIVLIIFSFVSTISSISYYSDRALISQSGLNIDASIDNIEPFEKDDYCIDFNFIFKGVQYQVSDIIPIAVPLDEFKAMITIPVRFLPGKEKKAYIRKRALTHRLRQAKSVINENINNQSSLLIDDEKRY</sequence>
<proteinExistence type="predicted"/>
<organism evidence="2 3">
    <name type="scientific">Yersinia rochesterensis</name>
    <dbReference type="NCBI Taxonomy" id="1604335"/>
    <lineage>
        <taxon>Bacteria</taxon>
        <taxon>Pseudomonadati</taxon>
        <taxon>Pseudomonadota</taxon>
        <taxon>Gammaproteobacteria</taxon>
        <taxon>Enterobacterales</taxon>
        <taxon>Yersiniaceae</taxon>
        <taxon>Yersinia</taxon>
    </lineage>
</organism>
<evidence type="ECO:0000313" key="2">
    <source>
        <dbReference type="EMBL" id="AYD42625.1"/>
    </source>
</evidence>
<dbReference type="Proteomes" id="UP000265864">
    <property type="component" value="Chromosome"/>
</dbReference>
<feature type="transmembrane region" description="Helical" evidence="1">
    <location>
        <begin position="61"/>
        <end position="88"/>
    </location>
</feature>
<keyword evidence="1" id="KW-0472">Membrane</keyword>